<dbReference type="InterPro" id="IPR005224">
    <property type="entry name" value="SfsA"/>
</dbReference>
<dbReference type="PANTHER" id="PTHR30545:SF2">
    <property type="entry name" value="SUGAR FERMENTATION STIMULATION PROTEIN A"/>
    <property type="match status" value="1"/>
</dbReference>
<dbReference type="EMBL" id="DRWN01000031">
    <property type="protein sequence ID" value="HHK68431.1"/>
    <property type="molecule type" value="Genomic_DNA"/>
</dbReference>
<dbReference type="Pfam" id="PF03749">
    <property type="entry name" value="SfsA"/>
    <property type="match status" value="1"/>
</dbReference>
<dbReference type="PANTHER" id="PTHR30545">
    <property type="entry name" value="SUGAR FERMENTATION STIMULATION PROTEIN A"/>
    <property type="match status" value="1"/>
</dbReference>
<comment type="caution">
    <text evidence="3">The sequence shown here is derived from an EMBL/GenBank/DDBJ whole genome shotgun (WGS) entry which is preliminary data.</text>
</comment>
<evidence type="ECO:0000259" key="2">
    <source>
        <dbReference type="Pfam" id="PF17746"/>
    </source>
</evidence>
<organism evidence="3">
    <name type="scientific">Caldiarchaeum subterraneum</name>
    <dbReference type="NCBI Taxonomy" id="311458"/>
    <lineage>
        <taxon>Archaea</taxon>
        <taxon>Nitrososphaerota</taxon>
        <taxon>Candidatus Caldarchaeales</taxon>
        <taxon>Candidatus Caldarchaeaceae</taxon>
        <taxon>Candidatus Caldarchaeum</taxon>
    </lineage>
</organism>
<name>A0A7C5QDJ2_CALS0</name>
<evidence type="ECO:0000313" key="3">
    <source>
        <dbReference type="EMBL" id="HHK68431.1"/>
    </source>
</evidence>
<proteinExistence type="predicted"/>
<dbReference type="Gene3D" id="2.40.50.580">
    <property type="match status" value="1"/>
</dbReference>
<reference evidence="3" key="1">
    <citation type="journal article" date="2020" name="mSystems">
        <title>Genome- and Community-Level Interaction Insights into Carbon Utilization and Element Cycling Functions of Hydrothermarchaeota in Hydrothermal Sediment.</title>
        <authorList>
            <person name="Zhou Z."/>
            <person name="Liu Y."/>
            <person name="Xu W."/>
            <person name="Pan J."/>
            <person name="Luo Z.H."/>
            <person name="Li M."/>
        </authorList>
    </citation>
    <scope>NUCLEOTIDE SEQUENCE [LARGE SCALE GENOMIC DNA]</scope>
    <source>
        <strain evidence="3">SpSt-1056</strain>
    </source>
</reference>
<protein>
    <submittedName>
        <fullName evidence="3">DNA/RNA nuclease SfsA</fullName>
    </submittedName>
</protein>
<dbReference type="InterPro" id="IPR040452">
    <property type="entry name" value="SfsA_C"/>
</dbReference>
<dbReference type="Pfam" id="PF17746">
    <property type="entry name" value="SfsA_N"/>
    <property type="match status" value="1"/>
</dbReference>
<feature type="domain" description="SfsA N-terminal OB" evidence="2">
    <location>
        <begin position="18"/>
        <end position="80"/>
    </location>
</feature>
<dbReference type="CDD" id="cd22358">
    <property type="entry name" value="SfsA-like_archaeal"/>
    <property type="match status" value="1"/>
</dbReference>
<accession>A0A7C5QDJ2</accession>
<gene>
    <name evidence="3" type="primary">sfsA</name>
    <name evidence="3" type="ORF">ENM11_04660</name>
</gene>
<dbReference type="GO" id="GO:0003677">
    <property type="term" value="F:DNA binding"/>
    <property type="evidence" value="ECO:0007669"/>
    <property type="project" value="InterPro"/>
</dbReference>
<dbReference type="AlphaFoldDB" id="A0A7C5QDJ2"/>
<evidence type="ECO:0000259" key="1">
    <source>
        <dbReference type="Pfam" id="PF03749"/>
    </source>
</evidence>
<dbReference type="InterPro" id="IPR041465">
    <property type="entry name" value="SfsA_N"/>
</dbReference>
<feature type="domain" description="Sugar fermentation stimulation protein C-terminal" evidence="1">
    <location>
        <begin position="85"/>
        <end position="220"/>
    </location>
</feature>
<dbReference type="Gene3D" id="3.40.1350.60">
    <property type="match status" value="1"/>
</dbReference>
<sequence length="236" mass="26357">MRDCNLLFKLDVQHARFVRRLNRFSGQAEQNGQTIILHITNTGRLVDLLTEGAEVLYVPRRSAKTSGVLTAVVVGGEAAVVDTRLQSKAFEAAFKNGLIEWLRGCRMAGKEVVVKNVRIDYVFVDEKGRRIFVELKSAVYLRQDGAAMYPDTVSTRGRRHIQTLTLLSRQSPSIIVFIAAHPRAKSFTPCDEGDPEIRKLLQKAVTAGVKVYAVKTYMDMSGNVFWCLSNLPVNLS</sequence>
<dbReference type="NCBIfam" id="TIGR00230">
    <property type="entry name" value="sfsA"/>
    <property type="match status" value="1"/>
</dbReference>